<dbReference type="PANTHER" id="PTHR45856">
    <property type="entry name" value="ALPHA/BETA-HYDROLASES SUPERFAMILY PROTEIN"/>
    <property type="match status" value="1"/>
</dbReference>
<accession>A0AA36N2X0</accession>
<dbReference type="Proteomes" id="UP001178507">
    <property type="component" value="Unassembled WGS sequence"/>
</dbReference>
<keyword evidence="1" id="KW-0175">Coiled coil</keyword>
<dbReference type="InterPro" id="IPR032675">
    <property type="entry name" value="LRR_dom_sf"/>
</dbReference>
<feature type="region of interest" description="Disordered" evidence="2">
    <location>
        <begin position="991"/>
        <end position="1038"/>
    </location>
</feature>
<dbReference type="CDD" id="cd00519">
    <property type="entry name" value="Lipase_3"/>
    <property type="match status" value="1"/>
</dbReference>
<dbReference type="Gene3D" id="3.80.10.10">
    <property type="entry name" value="Ribonuclease Inhibitor"/>
    <property type="match status" value="1"/>
</dbReference>
<feature type="domain" description="Fungal lipase-type" evidence="3">
    <location>
        <begin position="301"/>
        <end position="445"/>
    </location>
</feature>
<dbReference type="SUPFAM" id="SSF52047">
    <property type="entry name" value="RNI-like"/>
    <property type="match status" value="1"/>
</dbReference>
<comment type="caution">
    <text evidence="4">The sequence shown here is derived from an EMBL/GenBank/DDBJ whole genome shotgun (WGS) entry which is preliminary data.</text>
</comment>
<dbReference type="InterPro" id="IPR002921">
    <property type="entry name" value="Fungal_lipase-type"/>
</dbReference>
<protein>
    <recommendedName>
        <fullName evidence="3">Fungal lipase-type domain-containing protein</fullName>
    </recommendedName>
</protein>
<dbReference type="GO" id="GO:0006629">
    <property type="term" value="P:lipid metabolic process"/>
    <property type="evidence" value="ECO:0007669"/>
    <property type="project" value="InterPro"/>
</dbReference>
<dbReference type="SUPFAM" id="SSF53474">
    <property type="entry name" value="alpha/beta-Hydrolases"/>
    <property type="match status" value="1"/>
</dbReference>
<dbReference type="Gene3D" id="3.40.50.1820">
    <property type="entry name" value="alpha/beta hydrolase"/>
    <property type="match status" value="1"/>
</dbReference>
<reference evidence="4" key="1">
    <citation type="submission" date="2023-08" db="EMBL/GenBank/DDBJ databases">
        <authorList>
            <person name="Chen Y."/>
            <person name="Shah S."/>
            <person name="Dougan E. K."/>
            <person name="Thang M."/>
            <person name="Chan C."/>
        </authorList>
    </citation>
    <scope>NUCLEOTIDE SEQUENCE</scope>
</reference>
<evidence type="ECO:0000256" key="2">
    <source>
        <dbReference type="SAM" id="MobiDB-lite"/>
    </source>
</evidence>
<dbReference type="InterPro" id="IPR029058">
    <property type="entry name" value="AB_hydrolase_fold"/>
</dbReference>
<sequence>MPFFPTERFRRWEDDGTGTLWKRFPESEGVFLGRRYVAGALRFLRPVRGASSAGYAIIIADGNGGYVQVADAHEETDFCEMLQKLNSTACDVMAVAMTCADQMQLLHRVIEKAKQVPQPSAAMAHELSEIEKLERTLKQRDRELAESQRKLRQREAELRDAKEQLLLLQGRLSRRQEAEEEFVAGAAVEALMTADPVGSKRSGPFGVPSRPSLGPCQPPEANLKDLLEVDGDLSEVLLRGRVFRESPAMGFWQLAKASYNHHSSGHVEEDGKLWLVVAEVQRTNTRVIARESSPGAVELGFRGTVSEDSGGASQANWASNLDSELVSLDPRFHRSKVGSPPKVHKGFQEAYGAVASQVVAWLRGVGRGRDVRRVRLAGHSLGGALATLAAVHLAEEFNVEVVVTFGSPRVGAEDDFRELYARLGLARRTARFCNAGDPVCRVPLERWGFVHVVQEKALGRALPLLGLHPDSHSMEGSKSYFRTLRDAIEGPALCSKTMSAACAVSTVVEVAVAARNTPATLEGGLRLAGELLIKPLISEKIAMAADVCRMRQEMKVDIAQVRADCSALVEGMNRAERRLHEAIRETQHWTWLVSSVSVAETIDRHMIDLPPWSRAGSGSAWFLMLTERRDQMLKAAEAEQADPGSQLASHFLKLFLRMGELVVLAMRQTGASDKAVEREAGAFRSKCQGFLHADCVVTWAEVVASLQSLGSSGHMWHGLPLAHWSAAAKNVLEDPSSLQLDFKEVLEDSWFKDLLSSSLFQYPWTTLRLNIAKQNFLTDASLEALADKLPPSLTALHLLFRSNISFTDVGLQRLASKLPSLTLQSLRLDFHSNQQFTNKGLLDLAKSLPEDLKALHLNFHHNTNFTDEGLQKLTSKARSLVSMHLGFHSNQRFTDVGLQGLASQLPPSLAELYLDFGSNENFTDAGLRGPGDTSHLDFYYSMDYGAGSPRGLADCLPPKLTNLHLDFGCNANFSPARREFLRLVDVAQSLQSGRQNESQHRATARRRSLARDPGPRRSQLRGDAGALKGWPAHPPQPGGQAVFSCQVEYLAWIQNPGPKSRKTALEQGEEMLAEQDALDERERLVRLVKSKSTPPDPFRSHIAGNIKQRLVESAHHDSKEGLAINQRCLNIRKQLAGMINARKELASLRAKVHLMVEDQFLPRHWDGYPEQMQLDYF</sequence>
<dbReference type="EMBL" id="CAUJNA010002046">
    <property type="protein sequence ID" value="CAJ1390288.1"/>
    <property type="molecule type" value="Genomic_DNA"/>
</dbReference>
<dbReference type="Pfam" id="PF01764">
    <property type="entry name" value="Lipase_3"/>
    <property type="match status" value="1"/>
</dbReference>
<evidence type="ECO:0000313" key="5">
    <source>
        <dbReference type="Proteomes" id="UP001178507"/>
    </source>
</evidence>
<evidence type="ECO:0000259" key="3">
    <source>
        <dbReference type="Pfam" id="PF01764"/>
    </source>
</evidence>
<evidence type="ECO:0000256" key="1">
    <source>
        <dbReference type="SAM" id="Coils"/>
    </source>
</evidence>
<feature type="coiled-coil region" evidence="1">
    <location>
        <begin position="123"/>
        <end position="171"/>
    </location>
</feature>
<keyword evidence="5" id="KW-1185">Reference proteome</keyword>
<dbReference type="PANTHER" id="PTHR45856:SF24">
    <property type="entry name" value="FUNGAL LIPASE-LIKE DOMAIN-CONTAINING PROTEIN"/>
    <property type="match status" value="1"/>
</dbReference>
<name>A0AA36N2X0_9DINO</name>
<organism evidence="4 5">
    <name type="scientific">Effrenium voratum</name>
    <dbReference type="NCBI Taxonomy" id="2562239"/>
    <lineage>
        <taxon>Eukaryota</taxon>
        <taxon>Sar</taxon>
        <taxon>Alveolata</taxon>
        <taxon>Dinophyceae</taxon>
        <taxon>Suessiales</taxon>
        <taxon>Symbiodiniaceae</taxon>
        <taxon>Effrenium</taxon>
    </lineage>
</organism>
<evidence type="ECO:0000313" key="4">
    <source>
        <dbReference type="EMBL" id="CAJ1390288.1"/>
    </source>
</evidence>
<dbReference type="AlphaFoldDB" id="A0AA36N2X0"/>
<dbReference type="InterPro" id="IPR051218">
    <property type="entry name" value="Sec_MonoDiacylglyc_Lipase"/>
</dbReference>
<proteinExistence type="predicted"/>
<gene>
    <name evidence="4" type="ORF">EVOR1521_LOCUS15759</name>
</gene>